<dbReference type="SUPFAM" id="SSF81296">
    <property type="entry name" value="E set domains"/>
    <property type="match status" value="1"/>
</dbReference>
<dbReference type="SMART" id="SM01419">
    <property type="entry name" value="Thiol-ester_cl"/>
    <property type="match status" value="1"/>
</dbReference>
<dbReference type="InterPro" id="IPR019742">
    <property type="entry name" value="MacrogloblnA2_CS"/>
</dbReference>
<evidence type="ECO:0000256" key="5">
    <source>
        <dbReference type="ARBA" id="ARBA00023157"/>
    </source>
</evidence>
<dbReference type="InterPro" id="IPR009048">
    <property type="entry name" value="A-macroglobulin_rcpt-bd"/>
</dbReference>
<dbReference type="InterPro" id="IPR041813">
    <property type="entry name" value="A2M_TED"/>
</dbReference>
<dbReference type="FunFam" id="1.50.10.20:FF:000001">
    <property type="entry name" value="CD109 isoform 1"/>
    <property type="match status" value="1"/>
</dbReference>
<evidence type="ECO:0000256" key="2">
    <source>
        <dbReference type="ARBA" id="ARBA00022690"/>
    </source>
</evidence>
<dbReference type="GO" id="GO:0004867">
    <property type="term" value="F:serine-type endopeptidase inhibitor activity"/>
    <property type="evidence" value="ECO:0007669"/>
    <property type="project" value="UniProtKB-KW"/>
</dbReference>
<dbReference type="PROSITE" id="PS00477">
    <property type="entry name" value="ALPHA_2_MACROGLOBULIN"/>
    <property type="match status" value="1"/>
</dbReference>
<dbReference type="AlphaFoldDB" id="A0A8C7CSD5"/>
<dbReference type="SUPFAM" id="SSF49410">
    <property type="entry name" value="Alpha-macroglobulin receptor domain"/>
    <property type="match status" value="1"/>
</dbReference>
<dbReference type="InterPro" id="IPR047565">
    <property type="entry name" value="Alpha-macroglob_thiol-ester_cl"/>
</dbReference>
<dbReference type="Gene3D" id="2.60.120.1540">
    <property type="match status" value="1"/>
</dbReference>
<dbReference type="GeneTree" id="ENSGT00940000162996"/>
<keyword evidence="5" id="KW-1015">Disulfide bond</keyword>
<evidence type="ECO:0000313" key="9">
    <source>
        <dbReference type="Proteomes" id="UP000694557"/>
    </source>
</evidence>
<dbReference type="GO" id="GO:0007399">
    <property type="term" value="P:nervous system development"/>
    <property type="evidence" value="ECO:0007669"/>
    <property type="project" value="UniProtKB-ARBA"/>
</dbReference>
<evidence type="ECO:0000256" key="4">
    <source>
        <dbReference type="ARBA" id="ARBA00022900"/>
    </source>
</evidence>
<dbReference type="Gene3D" id="1.50.10.20">
    <property type="match status" value="1"/>
</dbReference>
<protein>
    <submittedName>
        <fullName evidence="8">Alpha-2-macroglobulin</fullName>
    </submittedName>
</protein>
<evidence type="ECO:0000313" key="8">
    <source>
        <dbReference type="Ensembl" id="ENSOKIP00005010879.1"/>
    </source>
</evidence>
<reference evidence="8" key="2">
    <citation type="submission" date="2025-09" db="UniProtKB">
        <authorList>
            <consortium name="Ensembl"/>
        </authorList>
    </citation>
    <scope>IDENTIFICATION</scope>
</reference>
<dbReference type="PANTHER" id="PTHR11412">
    <property type="entry name" value="MACROGLOBULIN / COMPLEMENT"/>
    <property type="match status" value="1"/>
</dbReference>
<keyword evidence="9" id="KW-1185">Reference proteome</keyword>
<dbReference type="InterPro" id="IPR011626">
    <property type="entry name" value="Alpha-macroglobulin_TED"/>
</dbReference>
<dbReference type="Pfam" id="PF07677">
    <property type="entry name" value="A2M_recep"/>
    <property type="match status" value="1"/>
</dbReference>
<dbReference type="InterPro" id="IPR013783">
    <property type="entry name" value="Ig-like_fold"/>
</dbReference>
<evidence type="ECO:0000256" key="1">
    <source>
        <dbReference type="ARBA" id="ARBA00010952"/>
    </source>
</evidence>
<evidence type="ECO:0000259" key="7">
    <source>
        <dbReference type="SMART" id="SM01361"/>
    </source>
</evidence>
<dbReference type="InterPro" id="IPR050473">
    <property type="entry name" value="A2M/Complement_sys"/>
</dbReference>
<reference evidence="8" key="1">
    <citation type="submission" date="2025-08" db="UniProtKB">
        <authorList>
            <consortium name="Ensembl"/>
        </authorList>
    </citation>
    <scope>IDENTIFICATION</scope>
</reference>
<dbReference type="PANTHER" id="PTHR11412:SF150">
    <property type="entry name" value="ALPHA-2-MACROGLOBULIN-RELATED"/>
    <property type="match status" value="1"/>
</dbReference>
<name>A0A8C7CSD5_ONCKI</name>
<dbReference type="Proteomes" id="UP000694557">
    <property type="component" value="Unassembled WGS sequence"/>
</dbReference>
<dbReference type="InterPro" id="IPR036595">
    <property type="entry name" value="A-macroglobulin_rcpt-bd_sf"/>
</dbReference>
<keyword evidence="3" id="KW-0732">Signal</keyword>
<dbReference type="Gene3D" id="2.60.40.690">
    <property type="entry name" value="Alpha-macroglobulin, receptor-binding domain"/>
    <property type="match status" value="2"/>
</dbReference>
<sequence length="748" mass="83491">VFFISLIESWFLLGFTFVDGYSLPAFTGFVSVKKLQDRKVYMVAIPAVIQAGSEAKLCASLLQPNETLVMTISLLVDEQSKILLQESSDREFHRCFQFQAPQVESDQVQNFKVEVRGETFLSTEERKVMIKPYSPMTFIQTDKPIYNPGQTEHFELKATVFNYLSKCIMVSVTPAPSLDYTLTPLNDVQYSSCLCANGRKTFSWTMAPSVLGDLNVSVSAEAVQSHTACDNEIVNVPERGRIDTVTKSLLVKAEGTEKTDTYNWLLCPTGETLTEEVELQLPKNVVDGSDRISLSVLGDILGRALKNLDGLLQMPYGCGEQNMALLAPNIYILEYLRNTEQLTPAIRDKANKFLTSGYQRQLNYKHFDGAYSTFGQGSGNTWLTAFVLRSFGKAQSFIYIDPAQLKDCTSWLESQQDKHGCFVRLGKLFNNRMKGGVTDEVTLTAYITASMLELNMSVSDTVFYGSLSCLTNSISDLSNTYTTALLAYTFTLAGDMETRAQLLQHLDTVAIRESGLLHWTQTSSETSASLAVEISSYVLLASLSASPLSTTDLDYASHIVRWLVRQQNAYGGFSSTQDTVVALQALALYSTRVFSREGTSTVTVQSPSGGQHLFNVNQNNKLLYQERALQDTEGKYTVEVKGSACASVQVSEDTPPNPMLQDLIYILLYSGKELTTNMIIVDLKMLSGFAPDPDSLERVIFFCHNILLWCYLWPFSMYLQNLKPAVVKIYDYYQPSDQAETEYVFPCK</sequence>
<keyword evidence="6" id="KW-0325">Glycoprotein</keyword>
<keyword evidence="2" id="KW-0646">Protease inhibitor</keyword>
<evidence type="ECO:0000256" key="6">
    <source>
        <dbReference type="ARBA" id="ARBA00023180"/>
    </source>
</evidence>
<dbReference type="CDD" id="cd02897">
    <property type="entry name" value="A2M_2"/>
    <property type="match status" value="1"/>
</dbReference>
<dbReference type="InterPro" id="IPR014756">
    <property type="entry name" value="Ig_E-set"/>
</dbReference>
<evidence type="ECO:0000256" key="3">
    <source>
        <dbReference type="ARBA" id="ARBA00022729"/>
    </source>
</evidence>
<dbReference type="SMART" id="SM01361">
    <property type="entry name" value="A2M_recep"/>
    <property type="match status" value="1"/>
</dbReference>
<dbReference type="SUPFAM" id="SSF48239">
    <property type="entry name" value="Terpenoid cyclases/Protein prenyltransferases"/>
    <property type="match status" value="1"/>
</dbReference>
<gene>
    <name evidence="8" type="primary">LOC109909041</name>
</gene>
<dbReference type="GO" id="GO:0005615">
    <property type="term" value="C:extracellular space"/>
    <property type="evidence" value="ECO:0007669"/>
    <property type="project" value="InterPro"/>
</dbReference>
<dbReference type="Pfam" id="PF07678">
    <property type="entry name" value="TED_complement"/>
    <property type="match status" value="1"/>
</dbReference>
<comment type="similarity">
    <text evidence="1">Belongs to the protease inhibitor I39 (alpha-2-macroglobulin) family.</text>
</comment>
<keyword evidence="4" id="KW-0722">Serine protease inhibitor</keyword>
<feature type="domain" description="Alpha-macroglobulin receptor-binding" evidence="7">
    <location>
        <begin position="676"/>
        <end position="743"/>
    </location>
</feature>
<dbReference type="InterPro" id="IPR008930">
    <property type="entry name" value="Terpenoid_cyclase/PrenylTrfase"/>
</dbReference>
<organism evidence="8 9">
    <name type="scientific">Oncorhynchus kisutch</name>
    <name type="common">Coho salmon</name>
    <name type="synonym">Salmo kisutch</name>
    <dbReference type="NCBI Taxonomy" id="8019"/>
    <lineage>
        <taxon>Eukaryota</taxon>
        <taxon>Metazoa</taxon>
        <taxon>Chordata</taxon>
        <taxon>Craniata</taxon>
        <taxon>Vertebrata</taxon>
        <taxon>Euteleostomi</taxon>
        <taxon>Actinopterygii</taxon>
        <taxon>Neopterygii</taxon>
        <taxon>Teleostei</taxon>
        <taxon>Protacanthopterygii</taxon>
        <taxon>Salmoniformes</taxon>
        <taxon>Salmonidae</taxon>
        <taxon>Salmoninae</taxon>
        <taxon>Oncorhynchus</taxon>
    </lineage>
</organism>
<dbReference type="Ensembl" id="ENSOKIT00005011578.1">
    <property type="protein sequence ID" value="ENSOKIP00005010879.1"/>
    <property type="gene ID" value="ENSOKIG00005004665.1"/>
</dbReference>
<proteinExistence type="inferred from homology"/>
<accession>A0A8C7CSD5</accession>
<dbReference type="Gene3D" id="2.60.40.10">
    <property type="entry name" value="Immunoglobulins"/>
    <property type="match status" value="1"/>
</dbReference>